<dbReference type="CDD" id="cd00383">
    <property type="entry name" value="trans_reg_C"/>
    <property type="match status" value="1"/>
</dbReference>
<keyword evidence="13" id="KW-1185">Reference proteome</keyword>
<dbReference type="GO" id="GO:0032993">
    <property type="term" value="C:protein-DNA complex"/>
    <property type="evidence" value="ECO:0007669"/>
    <property type="project" value="TreeGrafter"/>
</dbReference>
<dbReference type="Proteomes" id="UP000273154">
    <property type="component" value="Chromosome"/>
</dbReference>
<dbReference type="PANTHER" id="PTHR48111">
    <property type="entry name" value="REGULATOR OF RPOS"/>
    <property type="match status" value="1"/>
</dbReference>
<dbReference type="OrthoDB" id="9775518at2"/>
<evidence type="ECO:0000256" key="8">
    <source>
        <dbReference type="PROSITE-ProRule" id="PRU00169"/>
    </source>
</evidence>
<dbReference type="SUPFAM" id="SSF52172">
    <property type="entry name" value="CheY-like"/>
    <property type="match status" value="1"/>
</dbReference>
<dbReference type="GeneID" id="88849308"/>
<dbReference type="SMART" id="SM00862">
    <property type="entry name" value="Trans_reg_C"/>
    <property type="match status" value="1"/>
</dbReference>
<dbReference type="PROSITE" id="PS50110">
    <property type="entry name" value="RESPONSE_REGULATORY"/>
    <property type="match status" value="1"/>
</dbReference>
<dbReference type="InterPro" id="IPR036388">
    <property type="entry name" value="WH-like_DNA-bd_sf"/>
</dbReference>
<organism evidence="12 13">
    <name type="scientific">Parolsenella catena</name>
    <dbReference type="NCBI Taxonomy" id="2003188"/>
    <lineage>
        <taxon>Bacteria</taxon>
        <taxon>Bacillati</taxon>
        <taxon>Actinomycetota</taxon>
        <taxon>Coriobacteriia</taxon>
        <taxon>Coriobacteriales</taxon>
        <taxon>Atopobiaceae</taxon>
        <taxon>Parolsenella</taxon>
    </lineage>
</organism>
<feature type="domain" description="OmpR/PhoB-type" evidence="11">
    <location>
        <begin position="135"/>
        <end position="234"/>
    </location>
</feature>
<dbReference type="Gene3D" id="1.10.10.10">
    <property type="entry name" value="Winged helix-like DNA-binding domain superfamily/Winged helix DNA-binding domain"/>
    <property type="match status" value="1"/>
</dbReference>
<keyword evidence="4" id="KW-0902">Two-component regulatory system</keyword>
<feature type="domain" description="Response regulatory" evidence="10">
    <location>
        <begin position="8"/>
        <end position="121"/>
    </location>
</feature>
<keyword evidence="3 8" id="KW-0597">Phosphoprotein</keyword>
<feature type="modified residue" description="4-aspartylphosphate" evidence="8">
    <location>
        <position position="57"/>
    </location>
</feature>
<dbReference type="Gene3D" id="3.40.50.2300">
    <property type="match status" value="1"/>
</dbReference>
<dbReference type="GO" id="GO:0000156">
    <property type="term" value="F:phosphorelay response regulator activity"/>
    <property type="evidence" value="ECO:0007669"/>
    <property type="project" value="TreeGrafter"/>
</dbReference>
<dbReference type="InterPro" id="IPR011006">
    <property type="entry name" value="CheY-like_superfamily"/>
</dbReference>
<dbReference type="KEGG" id="pcat:Pcatena_11690"/>
<dbReference type="EMBL" id="AP019367">
    <property type="protein sequence ID" value="BBH50582.1"/>
    <property type="molecule type" value="Genomic_DNA"/>
</dbReference>
<evidence type="ECO:0000256" key="9">
    <source>
        <dbReference type="PROSITE-ProRule" id="PRU01091"/>
    </source>
</evidence>
<evidence type="ECO:0000313" key="13">
    <source>
        <dbReference type="Proteomes" id="UP000273154"/>
    </source>
</evidence>
<keyword evidence="6 9" id="KW-0238">DNA-binding</keyword>
<dbReference type="AlphaFoldDB" id="A0A3G9K699"/>
<evidence type="ECO:0000256" key="7">
    <source>
        <dbReference type="ARBA" id="ARBA00023163"/>
    </source>
</evidence>
<evidence type="ECO:0000313" key="12">
    <source>
        <dbReference type="EMBL" id="BBH50582.1"/>
    </source>
</evidence>
<dbReference type="GO" id="GO:0045893">
    <property type="term" value="P:positive regulation of DNA-templated transcription"/>
    <property type="evidence" value="ECO:0007669"/>
    <property type="project" value="UniProtKB-ARBA"/>
</dbReference>
<dbReference type="RefSeq" id="WP_126422523.1">
    <property type="nucleotide sequence ID" value="NZ_AP019367.1"/>
</dbReference>
<keyword evidence="2" id="KW-0963">Cytoplasm</keyword>
<dbReference type="GO" id="GO:0042802">
    <property type="term" value="F:identical protein binding"/>
    <property type="evidence" value="ECO:0007669"/>
    <property type="project" value="UniProtKB-ARBA"/>
</dbReference>
<dbReference type="InterPro" id="IPR001789">
    <property type="entry name" value="Sig_transdc_resp-reg_receiver"/>
</dbReference>
<dbReference type="InterPro" id="IPR001867">
    <property type="entry name" value="OmpR/PhoB-type_DNA-bd"/>
</dbReference>
<dbReference type="Pfam" id="PF00072">
    <property type="entry name" value="Response_reg"/>
    <property type="match status" value="1"/>
</dbReference>
<evidence type="ECO:0000256" key="1">
    <source>
        <dbReference type="ARBA" id="ARBA00004496"/>
    </source>
</evidence>
<accession>A0A3G9K699</accession>
<dbReference type="PROSITE" id="PS51755">
    <property type="entry name" value="OMPR_PHOB"/>
    <property type="match status" value="1"/>
</dbReference>
<feature type="DNA-binding region" description="OmpR/PhoB-type" evidence="9">
    <location>
        <begin position="135"/>
        <end position="234"/>
    </location>
</feature>
<dbReference type="CDD" id="cd17620">
    <property type="entry name" value="REC_OmpR_KdpE-like"/>
    <property type="match status" value="1"/>
</dbReference>
<reference evidence="13" key="1">
    <citation type="submission" date="2018-11" db="EMBL/GenBank/DDBJ databases">
        <title>Comparative genomics of Parolsenella catena and Libanicoccus massiliensis: Reclassification of Libanicoccus massiliensis as Parolsenella massiliensis comb. nov.</title>
        <authorList>
            <person name="Sakamoto M."/>
            <person name="Ikeyama N."/>
            <person name="Murakami T."/>
            <person name="Mori H."/>
            <person name="Yuki M."/>
            <person name="Ohkuma M."/>
        </authorList>
    </citation>
    <scope>NUCLEOTIDE SEQUENCE [LARGE SCALE GENOMIC DNA]</scope>
    <source>
        <strain evidence="13">JCM 31932</strain>
    </source>
</reference>
<dbReference type="Pfam" id="PF00486">
    <property type="entry name" value="Trans_reg_C"/>
    <property type="match status" value="1"/>
</dbReference>
<dbReference type="FunFam" id="3.40.50.2300:FF:000021">
    <property type="entry name" value="Two-component system response regulator KdpE"/>
    <property type="match status" value="1"/>
</dbReference>
<dbReference type="PANTHER" id="PTHR48111:SF50">
    <property type="entry name" value="KDP OPERON TRANSCRIPTIONAL REGULATORY PROTEIN KDPE"/>
    <property type="match status" value="1"/>
</dbReference>
<dbReference type="GO" id="GO:0005829">
    <property type="term" value="C:cytosol"/>
    <property type="evidence" value="ECO:0007669"/>
    <property type="project" value="TreeGrafter"/>
</dbReference>
<dbReference type="GO" id="GO:0000987">
    <property type="term" value="F:cis-regulatory region sequence-specific DNA binding"/>
    <property type="evidence" value="ECO:0007669"/>
    <property type="project" value="UniProtKB-ARBA"/>
</dbReference>
<dbReference type="Gene3D" id="6.10.250.690">
    <property type="match status" value="1"/>
</dbReference>
<protein>
    <submittedName>
        <fullName evidence="12">KDP operon transcriptional regulatory protein</fullName>
    </submittedName>
</protein>
<comment type="subcellular location">
    <subcellularLocation>
        <location evidence="1">Cytoplasm</location>
    </subcellularLocation>
</comment>
<evidence type="ECO:0000259" key="10">
    <source>
        <dbReference type="PROSITE" id="PS50110"/>
    </source>
</evidence>
<evidence type="ECO:0000256" key="6">
    <source>
        <dbReference type="ARBA" id="ARBA00023125"/>
    </source>
</evidence>
<dbReference type="SMART" id="SM00448">
    <property type="entry name" value="REC"/>
    <property type="match status" value="1"/>
</dbReference>
<keyword evidence="5" id="KW-0805">Transcription regulation</keyword>
<dbReference type="InterPro" id="IPR039420">
    <property type="entry name" value="WalR-like"/>
</dbReference>
<gene>
    <name evidence="12" type="ORF">Pcatena_11690</name>
</gene>
<evidence type="ECO:0000256" key="5">
    <source>
        <dbReference type="ARBA" id="ARBA00023015"/>
    </source>
</evidence>
<evidence type="ECO:0000259" key="11">
    <source>
        <dbReference type="PROSITE" id="PS51755"/>
    </source>
</evidence>
<evidence type="ECO:0000256" key="3">
    <source>
        <dbReference type="ARBA" id="ARBA00022553"/>
    </source>
</evidence>
<proteinExistence type="predicted"/>
<keyword evidence="7" id="KW-0804">Transcription</keyword>
<name>A0A3G9K699_9ACTN</name>
<evidence type="ECO:0000256" key="2">
    <source>
        <dbReference type="ARBA" id="ARBA00022490"/>
    </source>
</evidence>
<sequence>MPTESSPTILVVEDDPTIRNLILTTLDTQGFRHLSESTGRGAIAASASSAPDVVLLDLGLPDIDGIEVVRAIRSWSQMPIIVVSARSEDADKIGALDAGADDYLTKPFSVGELLARIRTTLRRLNYQSPAQGQEPSIFQNGDLRIDYTAGIAYLGDGELHLTPIEYKLLCLLSHNVDKVLTHSFILHEVWGNNHQADLASLRVFMGTLRKKIEPDPVHPRYIQTHIGVGYRMMRVADE</sequence>
<evidence type="ECO:0000256" key="4">
    <source>
        <dbReference type="ARBA" id="ARBA00023012"/>
    </source>
</evidence>